<evidence type="ECO:0000313" key="1">
    <source>
        <dbReference type="EMBL" id="KAL0090540.1"/>
    </source>
</evidence>
<organism evidence="1 2">
    <name type="scientific">Phycomyces blakesleeanus</name>
    <dbReference type="NCBI Taxonomy" id="4837"/>
    <lineage>
        <taxon>Eukaryota</taxon>
        <taxon>Fungi</taxon>
        <taxon>Fungi incertae sedis</taxon>
        <taxon>Mucoromycota</taxon>
        <taxon>Mucoromycotina</taxon>
        <taxon>Mucoromycetes</taxon>
        <taxon>Mucorales</taxon>
        <taxon>Phycomycetaceae</taxon>
        <taxon>Phycomyces</taxon>
    </lineage>
</organism>
<dbReference type="SUPFAM" id="SSF52047">
    <property type="entry name" value="RNI-like"/>
    <property type="match status" value="1"/>
</dbReference>
<evidence type="ECO:0008006" key="3">
    <source>
        <dbReference type="Google" id="ProtNLM"/>
    </source>
</evidence>
<proteinExistence type="predicted"/>
<dbReference type="Gene3D" id="3.80.10.10">
    <property type="entry name" value="Ribonuclease Inhibitor"/>
    <property type="match status" value="1"/>
</dbReference>
<dbReference type="EMBL" id="JBCLYO010000004">
    <property type="protein sequence ID" value="KAL0090540.1"/>
    <property type="molecule type" value="Genomic_DNA"/>
</dbReference>
<reference evidence="1 2" key="1">
    <citation type="submission" date="2024-04" db="EMBL/GenBank/DDBJ databases">
        <title>Symmetric and asymmetric DNA N6-adenine methylation regulates different biological responses in Mucorales.</title>
        <authorList>
            <consortium name="Lawrence Berkeley National Laboratory"/>
            <person name="Lax C."/>
            <person name="Mondo S.J."/>
            <person name="Osorio-Concepcion M."/>
            <person name="Muszewska A."/>
            <person name="Corrochano-Luque M."/>
            <person name="Gutierrez G."/>
            <person name="Riley R."/>
            <person name="Lipzen A."/>
            <person name="Guo J."/>
            <person name="Hundley H."/>
            <person name="Amirebrahimi M."/>
            <person name="Ng V."/>
            <person name="Lorenzo-Gutierrez D."/>
            <person name="Binder U."/>
            <person name="Yang J."/>
            <person name="Song Y."/>
            <person name="Canovas D."/>
            <person name="Navarro E."/>
            <person name="Freitag M."/>
            <person name="Gabaldon T."/>
            <person name="Grigoriev I.V."/>
            <person name="Corrochano L.M."/>
            <person name="Nicolas F.E."/>
            <person name="Garre V."/>
        </authorList>
    </citation>
    <scope>NUCLEOTIDE SEQUENCE [LARGE SCALE GENOMIC DNA]</scope>
    <source>
        <strain evidence="1 2">L51</strain>
    </source>
</reference>
<name>A0ABR3B9C1_PHYBL</name>
<accession>A0ABR3B9C1</accession>
<comment type="caution">
    <text evidence="1">The sequence shown here is derived from an EMBL/GenBank/DDBJ whole genome shotgun (WGS) entry which is preliminary data.</text>
</comment>
<gene>
    <name evidence="1" type="ORF">J3Q64DRAFT_1730242</name>
</gene>
<protein>
    <recommendedName>
        <fullName evidence="3">F-box domain-containing protein</fullName>
    </recommendedName>
</protein>
<evidence type="ECO:0000313" key="2">
    <source>
        <dbReference type="Proteomes" id="UP001448207"/>
    </source>
</evidence>
<dbReference type="InterPro" id="IPR032675">
    <property type="entry name" value="LRR_dom_sf"/>
</dbReference>
<keyword evidence="2" id="KW-1185">Reference proteome</keyword>
<dbReference type="Proteomes" id="UP001448207">
    <property type="component" value="Unassembled WGS sequence"/>
</dbReference>
<sequence length="475" mass="54794">MQLQTWPKKDSTKESRLLQLPNEILEDILHRTAKIERDDGCQFLGWQYPEYRYSDLKSVALACRRLFILCAPYLWRDKEFILPREDDEKSDSVPVQIATDILSQPALFLPRQLGSYVRSLSRDLTNAANYDLANSSLMARLVCNLRALRIDFHSKFRLEHYGIKFFAQHCPHLSELYLEHCRDTYDDFNSLLEYPRPLVSLTLLSCTIKQTTLQKIIELSKHSLDSLLLQRVRLEPELIDYHTQSPPAVTTIPTSVYLHLFSFLHLTRLALSDSLSHSVLEQIVQGSPRLEKLAIIIHETSPILVTRCIVLLVQLDRLVILSLAFRRIHPLSVVYERIACFAPANVWTYFASNLPNLHLIHISASKLLLHADFFASILDGSRCRIPHIMLHHIAWVSGTSQQLTSLPDDEALLNEYRRNVASAQDNIEAWQQEPIWQDACGSFLTWEQASAKGFRCFNESDRVCFVQGFESWTKH</sequence>